<reference evidence="1" key="1">
    <citation type="journal article" date="2014" name="Front. Microbiol.">
        <title>High frequency of phylogenetically diverse reductive dehalogenase-homologous genes in deep subseafloor sedimentary metagenomes.</title>
        <authorList>
            <person name="Kawai M."/>
            <person name="Futagami T."/>
            <person name="Toyoda A."/>
            <person name="Takaki Y."/>
            <person name="Nishi S."/>
            <person name="Hori S."/>
            <person name="Arai W."/>
            <person name="Tsubouchi T."/>
            <person name="Morono Y."/>
            <person name="Uchiyama I."/>
            <person name="Ito T."/>
            <person name="Fujiyama A."/>
            <person name="Inagaki F."/>
            <person name="Takami H."/>
        </authorList>
    </citation>
    <scope>NUCLEOTIDE SEQUENCE</scope>
    <source>
        <strain evidence="1">Expedition CK06-06</strain>
    </source>
</reference>
<dbReference type="EMBL" id="BARV01012116">
    <property type="protein sequence ID" value="GAI02305.1"/>
    <property type="molecule type" value="Genomic_DNA"/>
</dbReference>
<comment type="caution">
    <text evidence="1">The sequence shown here is derived from an EMBL/GenBank/DDBJ whole genome shotgun (WGS) entry which is preliminary data.</text>
</comment>
<proteinExistence type="predicted"/>
<gene>
    <name evidence="1" type="ORF">S06H3_22608</name>
</gene>
<organism evidence="1">
    <name type="scientific">marine sediment metagenome</name>
    <dbReference type="NCBI Taxonomy" id="412755"/>
    <lineage>
        <taxon>unclassified sequences</taxon>
        <taxon>metagenomes</taxon>
        <taxon>ecological metagenomes</taxon>
    </lineage>
</organism>
<name>X1LIU9_9ZZZZ</name>
<feature type="non-terminal residue" evidence="1">
    <location>
        <position position="1"/>
    </location>
</feature>
<sequence length="67" mass="8086">SICQGYNELVSTVNLYLPYKLNLIKKKIVEENEEKKPITFKELVERYNKKGKKTINYRKPKSNFDRY</sequence>
<protein>
    <submittedName>
        <fullName evidence="1">Uncharacterized protein</fullName>
    </submittedName>
</protein>
<dbReference type="AlphaFoldDB" id="X1LIU9"/>
<evidence type="ECO:0000313" key="1">
    <source>
        <dbReference type="EMBL" id="GAI02305.1"/>
    </source>
</evidence>
<accession>X1LIU9</accession>